<organism evidence="1">
    <name type="scientific">marine sediment metagenome</name>
    <dbReference type="NCBI Taxonomy" id="412755"/>
    <lineage>
        <taxon>unclassified sequences</taxon>
        <taxon>metagenomes</taxon>
        <taxon>ecological metagenomes</taxon>
    </lineage>
</organism>
<proteinExistence type="predicted"/>
<dbReference type="AlphaFoldDB" id="X1KYB8"/>
<name>X1KYB8_9ZZZZ</name>
<evidence type="ECO:0000313" key="1">
    <source>
        <dbReference type="EMBL" id="GAI12067.1"/>
    </source>
</evidence>
<accession>X1KYB8</accession>
<gene>
    <name evidence="1" type="ORF">S06H3_20177</name>
</gene>
<reference evidence="1" key="1">
    <citation type="journal article" date="2014" name="Front. Microbiol.">
        <title>High frequency of phylogenetically diverse reductive dehalogenase-homologous genes in deep subseafloor sedimentary metagenomes.</title>
        <authorList>
            <person name="Kawai M."/>
            <person name="Futagami T."/>
            <person name="Toyoda A."/>
            <person name="Takaki Y."/>
            <person name="Nishi S."/>
            <person name="Hori S."/>
            <person name="Arai W."/>
            <person name="Tsubouchi T."/>
            <person name="Morono Y."/>
            <person name="Uchiyama I."/>
            <person name="Ito T."/>
            <person name="Fujiyama A."/>
            <person name="Inagaki F."/>
            <person name="Takami H."/>
        </authorList>
    </citation>
    <scope>NUCLEOTIDE SEQUENCE</scope>
    <source>
        <strain evidence="1">Expedition CK06-06</strain>
    </source>
</reference>
<dbReference type="InterPro" id="IPR037221">
    <property type="entry name" value="H-type_lectin_dom_sf"/>
</dbReference>
<dbReference type="EMBL" id="BARV01010420">
    <property type="protein sequence ID" value="GAI12067.1"/>
    <property type="molecule type" value="Genomic_DNA"/>
</dbReference>
<comment type="caution">
    <text evidence="1">The sequence shown here is derived from an EMBL/GenBank/DDBJ whole genome shotgun (WGS) entry which is preliminary data.</text>
</comment>
<dbReference type="Gene3D" id="2.60.40.2080">
    <property type="match status" value="1"/>
</dbReference>
<sequence length="117" mass="12611">MLDAIIKKLTGTLDPAFEQCGGLANIAVDSIGWSAHAVTFPQAFASIPNWLLTSVKRARHMASALCQPSSLKVFLYPCNITTTGFTLNVDVNAACTYASSYIDVSWLARSIPEAWVS</sequence>
<protein>
    <submittedName>
        <fullName evidence="1">Uncharacterized protein</fullName>
    </submittedName>
</protein>